<evidence type="ECO:0000313" key="2">
    <source>
        <dbReference type="Proteomes" id="UP000730481"/>
    </source>
</evidence>
<sequence length="192" mass="20460">MPETALSSFSSITEHDESFVTTAKTTSETCFGAIATGIDDMATTATEVAIIEATTSDAAITEIINQASTTTAEPTTSLPPMPTAFKMVVRAGTAHALAARWNGQQVLVGTIQFLPSFTEASISYDEETKRLSVNKKPLCVMYEPIGYVAALLICDMIGGQYFYLTCERPSDTSVECSILGIRCNSNGCTEIG</sequence>
<protein>
    <submittedName>
        <fullName evidence="1">Uncharacterized protein</fullName>
    </submittedName>
</protein>
<reference evidence="1" key="2">
    <citation type="submission" date="2020-02" db="EMBL/GenBank/DDBJ databases">
        <title>Identification and distribution of gene clusters putatively required for synthesis of sphingolipid metabolism inhibitors in phylogenetically diverse species of the filamentous fungus Fusarium.</title>
        <authorList>
            <person name="Kim H.-S."/>
            <person name="Busman M."/>
            <person name="Brown D.W."/>
            <person name="Divon H."/>
            <person name="Uhlig S."/>
            <person name="Proctor R.H."/>
        </authorList>
    </citation>
    <scope>NUCLEOTIDE SEQUENCE</scope>
    <source>
        <strain evidence="1">NRRL 25174</strain>
    </source>
</reference>
<reference evidence="1" key="1">
    <citation type="journal article" date="2017" name="Mycologia">
        <title>Fusarium algeriense, sp. nov., a novel toxigenic crown rot pathogen of durum wheat from Algeria is nested in the Fusarium burgessii species complex.</title>
        <authorList>
            <person name="Laraba I."/>
            <person name="Keddad A."/>
            <person name="Boureghda H."/>
            <person name="Abdallah N."/>
            <person name="Vaughan M.M."/>
            <person name="Proctor R.H."/>
            <person name="Busman M."/>
            <person name="O'Donnell K."/>
        </authorList>
    </citation>
    <scope>NUCLEOTIDE SEQUENCE</scope>
    <source>
        <strain evidence="1">NRRL 25174</strain>
    </source>
</reference>
<organism evidence="1 2">
    <name type="scientific">Fusarium beomiforme</name>
    <dbReference type="NCBI Taxonomy" id="44412"/>
    <lineage>
        <taxon>Eukaryota</taxon>
        <taxon>Fungi</taxon>
        <taxon>Dikarya</taxon>
        <taxon>Ascomycota</taxon>
        <taxon>Pezizomycotina</taxon>
        <taxon>Sordariomycetes</taxon>
        <taxon>Hypocreomycetidae</taxon>
        <taxon>Hypocreales</taxon>
        <taxon>Nectriaceae</taxon>
        <taxon>Fusarium</taxon>
        <taxon>Fusarium burgessii species complex</taxon>
    </lineage>
</organism>
<accession>A0A9P5AV42</accession>
<proteinExistence type="predicted"/>
<dbReference type="AlphaFoldDB" id="A0A9P5AV42"/>
<dbReference type="Proteomes" id="UP000730481">
    <property type="component" value="Unassembled WGS sequence"/>
</dbReference>
<dbReference type="EMBL" id="PVQB02000025">
    <property type="protein sequence ID" value="KAF4345561.1"/>
    <property type="molecule type" value="Genomic_DNA"/>
</dbReference>
<comment type="caution">
    <text evidence="1">The sequence shown here is derived from an EMBL/GenBank/DDBJ whole genome shotgun (WGS) entry which is preliminary data.</text>
</comment>
<keyword evidence="2" id="KW-1185">Reference proteome</keyword>
<gene>
    <name evidence="1" type="ORF">FBEOM_511</name>
</gene>
<evidence type="ECO:0000313" key="1">
    <source>
        <dbReference type="EMBL" id="KAF4345561.1"/>
    </source>
</evidence>
<name>A0A9P5AV42_9HYPO</name>